<dbReference type="GeneID" id="5409821"/>
<dbReference type="Pfam" id="PF04023">
    <property type="entry name" value="FeoA"/>
    <property type="match status" value="1"/>
</dbReference>
<feature type="domain" description="Ferrous iron transporter FeoA-like" evidence="2">
    <location>
        <begin position="17"/>
        <end position="89"/>
    </location>
</feature>
<dbReference type="AlphaFoldDB" id="A7I6X9"/>
<dbReference type="GO" id="GO:0046914">
    <property type="term" value="F:transition metal ion binding"/>
    <property type="evidence" value="ECO:0007669"/>
    <property type="project" value="InterPro"/>
</dbReference>
<evidence type="ECO:0000313" key="4">
    <source>
        <dbReference type="Proteomes" id="UP000002408"/>
    </source>
</evidence>
<gene>
    <name evidence="3" type="ordered locus">Mboo_0972</name>
</gene>
<dbReference type="eggNOG" id="arCOG02102">
    <property type="taxonomic scope" value="Archaea"/>
</dbReference>
<dbReference type="InterPro" id="IPR038157">
    <property type="entry name" value="FeoA_core_dom"/>
</dbReference>
<protein>
    <submittedName>
        <fullName evidence="3">FeoA family protein</fullName>
    </submittedName>
</protein>
<dbReference type="PANTHER" id="PTHR42954">
    <property type="entry name" value="FE(2+) TRANSPORT PROTEIN A"/>
    <property type="match status" value="1"/>
</dbReference>
<evidence type="ECO:0000256" key="1">
    <source>
        <dbReference type="ARBA" id="ARBA00023004"/>
    </source>
</evidence>
<reference evidence="4" key="1">
    <citation type="journal article" date="2015" name="Microbiology">
        <title>Genome of Methanoregula boonei 6A8 reveals adaptations to oligotrophic peatland environments.</title>
        <authorList>
            <person name="Braeuer S."/>
            <person name="Cadillo-Quiroz H."/>
            <person name="Kyrpides N."/>
            <person name="Woyke T."/>
            <person name="Goodwin L."/>
            <person name="Detter C."/>
            <person name="Podell S."/>
            <person name="Yavitt J.B."/>
            <person name="Zinder S.H."/>
        </authorList>
    </citation>
    <scope>NUCLEOTIDE SEQUENCE [LARGE SCALE GENOMIC DNA]</scope>
    <source>
        <strain evidence="4">DSM 21154 / JCM 14090 / 6A8</strain>
    </source>
</reference>
<dbReference type="PANTHER" id="PTHR42954:SF2">
    <property type="entry name" value="FE(2+) TRANSPORT PROTEIN A"/>
    <property type="match status" value="1"/>
</dbReference>
<name>A7I6X9_METB6</name>
<keyword evidence="4" id="KW-1185">Reference proteome</keyword>
<dbReference type="SUPFAM" id="SSF50037">
    <property type="entry name" value="C-terminal domain of transcriptional repressors"/>
    <property type="match status" value="1"/>
</dbReference>
<evidence type="ECO:0000313" key="3">
    <source>
        <dbReference type="EMBL" id="ABS55490.1"/>
    </source>
</evidence>
<organism evidence="3 4">
    <name type="scientific">Methanoregula boonei (strain DSM 21154 / JCM 14090 / 6A8)</name>
    <dbReference type="NCBI Taxonomy" id="456442"/>
    <lineage>
        <taxon>Archaea</taxon>
        <taxon>Methanobacteriati</taxon>
        <taxon>Methanobacteriota</taxon>
        <taxon>Stenosarchaea group</taxon>
        <taxon>Methanomicrobia</taxon>
        <taxon>Methanomicrobiales</taxon>
        <taxon>Methanoregulaceae</taxon>
        <taxon>Methanoregula</taxon>
    </lineage>
</organism>
<dbReference type="InterPro" id="IPR007167">
    <property type="entry name" value="Fe-transptr_FeoA-like"/>
</dbReference>
<dbReference type="InterPro" id="IPR052713">
    <property type="entry name" value="FeoA"/>
</dbReference>
<dbReference type="STRING" id="456442.Mboo_0972"/>
<dbReference type="KEGG" id="mbn:Mboo_0972"/>
<dbReference type="OrthoDB" id="87327at2157"/>
<proteinExistence type="predicted"/>
<dbReference type="Proteomes" id="UP000002408">
    <property type="component" value="Chromosome"/>
</dbReference>
<dbReference type="HOGENOM" id="CLU_150646_12_4_2"/>
<dbReference type="Gene3D" id="2.30.30.90">
    <property type="match status" value="1"/>
</dbReference>
<dbReference type="EMBL" id="CP000780">
    <property type="protein sequence ID" value="ABS55490.1"/>
    <property type="molecule type" value="Genomic_DNA"/>
</dbReference>
<keyword evidence="1" id="KW-0408">Iron</keyword>
<evidence type="ECO:0000259" key="2">
    <source>
        <dbReference type="SMART" id="SM00899"/>
    </source>
</evidence>
<dbReference type="RefSeq" id="WP_012106515.1">
    <property type="nucleotide sequence ID" value="NC_009712.1"/>
</dbReference>
<sequence>MEKSRDNQNEPVDGDVTTLDRILPPGNCRVVSVTATGSFRRRLLALGFVPGTLIESVRVAPLGDPIEYRIKGYYLSLRKEDARFISVKREADQA</sequence>
<dbReference type="InterPro" id="IPR008988">
    <property type="entry name" value="Transcriptional_repressor_C"/>
</dbReference>
<accession>A7I6X9</accession>
<dbReference type="SMART" id="SM00899">
    <property type="entry name" value="FeoA"/>
    <property type="match status" value="1"/>
</dbReference>